<dbReference type="InterPro" id="IPR013328">
    <property type="entry name" value="6PGD_dom2"/>
</dbReference>
<dbReference type="Gene3D" id="1.10.1040.10">
    <property type="entry name" value="N-(1-d-carboxylethyl)-l-norvaline Dehydrogenase, domain 2"/>
    <property type="match status" value="1"/>
</dbReference>
<dbReference type="GO" id="GO:0050661">
    <property type="term" value="F:NADP binding"/>
    <property type="evidence" value="ECO:0007669"/>
    <property type="project" value="InterPro"/>
</dbReference>
<dbReference type="PANTHER" id="PTHR43580">
    <property type="entry name" value="OXIDOREDUCTASE GLYR1-RELATED"/>
    <property type="match status" value="1"/>
</dbReference>
<keyword evidence="6" id="KW-1185">Reference proteome</keyword>
<gene>
    <name evidence="5" type="ORF">NSED_03265</name>
</gene>
<dbReference type="AlphaFoldDB" id="K0BAE6"/>
<dbReference type="eggNOG" id="arCOG00247">
    <property type="taxonomic scope" value="Archaea"/>
</dbReference>
<dbReference type="InterPro" id="IPR029154">
    <property type="entry name" value="HIBADH-like_NADP-bd"/>
</dbReference>
<dbReference type="GeneID" id="13697670"/>
<dbReference type="Pfam" id="PF03446">
    <property type="entry name" value="NAD_binding_2"/>
    <property type="match status" value="1"/>
</dbReference>
<dbReference type="Gene3D" id="3.40.50.720">
    <property type="entry name" value="NAD(P)-binding Rossmann-like Domain"/>
    <property type="match status" value="1"/>
</dbReference>
<feature type="domain" description="6-phosphogluconate dehydrogenase NADP-binding" evidence="3">
    <location>
        <begin position="3"/>
        <end position="162"/>
    </location>
</feature>
<dbReference type="PATRIC" id="fig|1229909.8.peg.698"/>
<dbReference type="Pfam" id="PF14833">
    <property type="entry name" value="NAD_binding_11"/>
    <property type="match status" value="1"/>
</dbReference>
<dbReference type="GO" id="GO:0051287">
    <property type="term" value="F:NAD binding"/>
    <property type="evidence" value="ECO:0007669"/>
    <property type="project" value="InterPro"/>
</dbReference>
<dbReference type="EMBL" id="CP003843">
    <property type="protein sequence ID" value="AFS82459.1"/>
    <property type="molecule type" value="Genomic_DNA"/>
</dbReference>
<dbReference type="InterPro" id="IPR015815">
    <property type="entry name" value="HIBADH-related"/>
</dbReference>
<dbReference type="KEGG" id="nir:NSED_03265"/>
<organism evidence="5 6">
    <name type="scientific">Candidatus Nitrosopumilus sediminis</name>
    <dbReference type="NCBI Taxonomy" id="1229909"/>
    <lineage>
        <taxon>Archaea</taxon>
        <taxon>Nitrososphaerota</taxon>
        <taxon>Nitrososphaeria</taxon>
        <taxon>Nitrosopumilales</taxon>
        <taxon>Nitrosopumilaceae</taxon>
        <taxon>Nitrosopumilus</taxon>
    </lineage>
</organism>
<evidence type="ECO:0000313" key="6">
    <source>
        <dbReference type="Proteomes" id="UP000006100"/>
    </source>
</evidence>
<dbReference type="RefSeq" id="WP_014964831.1">
    <property type="nucleotide sequence ID" value="NC_018656.1"/>
</dbReference>
<accession>K0BAE6</accession>
<name>K0BAE6_9ARCH</name>
<keyword evidence="2" id="KW-0520">NAD</keyword>
<evidence type="ECO:0000313" key="5">
    <source>
        <dbReference type="EMBL" id="AFS82459.1"/>
    </source>
</evidence>
<evidence type="ECO:0000259" key="3">
    <source>
        <dbReference type="Pfam" id="PF03446"/>
    </source>
</evidence>
<dbReference type="PIRSF" id="PIRSF000103">
    <property type="entry name" value="HIBADH"/>
    <property type="match status" value="1"/>
</dbReference>
<dbReference type="InterPro" id="IPR036291">
    <property type="entry name" value="NAD(P)-bd_dom_sf"/>
</dbReference>
<dbReference type="STRING" id="1229909.NSED_03265"/>
<proteinExistence type="predicted"/>
<dbReference type="Proteomes" id="UP000006100">
    <property type="component" value="Chromosome"/>
</dbReference>
<dbReference type="InterPro" id="IPR051265">
    <property type="entry name" value="HIBADH-related_NP60_sf"/>
</dbReference>
<evidence type="ECO:0000259" key="4">
    <source>
        <dbReference type="Pfam" id="PF14833"/>
    </source>
</evidence>
<keyword evidence="1" id="KW-0560">Oxidoreductase</keyword>
<dbReference type="OrthoDB" id="23890at2157"/>
<dbReference type="HOGENOM" id="CLU_035117_0_6_2"/>
<dbReference type="PANTHER" id="PTHR43580:SF2">
    <property type="entry name" value="CYTOKINE-LIKE NUCLEAR FACTOR N-PAC"/>
    <property type="match status" value="1"/>
</dbReference>
<evidence type="ECO:0000256" key="1">
    <source>
        <dbReference type="ARBA" id="ARBA00023002"/>
    </source>
</evidence>
<protein>
    <submittedName>
        <fullName evidence="5">2-hydroxy-3-oxopropionate reductase</fullName>
    </submittedName>
</protein>
<sequence>MEKIGIIGLGMLGNAVALHLLDLDFKITAYNRTKEKTNQLKEKGAIIAESPKEVAENSELIIIVVKDADAVRQISFDKNGIIEGNHEKLIVADMSTIDPMESKKISKIFQDFNIDKLDIPVMGGPNVAITGDLVMMASGNKESFEKCEKVFNSIANKVFFLGESGVAHSVKLAMNLQITMLALALSEGITLVKKSDVDPKIFLEILNSTYFKTGMSEKKAYKMIDGKYDTTFTLANLKKDITTMTNTAKSLGIKLPMITKAEEVYQNAIKEGFGDVDYTGIIEYLKKINE</sequence>
<dbReference type="GO" id="GO:0016491">
    <property type="term" value="F:oxidoreductase activity"/>
    <property type="evidence" value="ECO:0007669"/>
    <property type="project" value="UniProtKB-KW"/>
</dbReference>
<dbReference type="SUPFAM" id="SSF48179">
    <property type="entry name" value="6-phosphogluconate dehydrogenase C-terminal domain-like"/>
    <property type="match status" value="1"/>
</dbReference>
<dbReference type="InterPro" id="IPR006115">
    <property type="entry name" value="6PGDH_NADP-bd"/>
</dbReference>
<feature type="domain" description="3-hydroxyisobutyrate dehydrogenase-like NAD-binding" evidence="4">
    <location>
        <begin position="165"/>
        <end position="285"/>
    </location>
</feature>
<reference evidence="5 6" key="1">
    <citation type="journal article" date="2012" name="J. Bacteriol.">
        <title>Draft Genome Sequence of an Ammonia-Oxidizing Archaeon, "Candidatus Nitrosopumilus sediminis" AR2, from Svalbard in the Arctic Circle.</title>
        <authorList>
            <person name="Park S.J."/>
            <person name="Kim J.G."/>
            <person name="Jung M.Y."/>
            <person name="Kim S.J."/>
            <person name="Cha I.T."/>
            <person name="Ghai R."/>
            <person name="Martin-Cuadrado A.B."/>
            <person name="Rodriguez-Valera F."/>
            <person name="Rhee S.K."/>
        </authorList>
    </citation>
    <scope>NUCLEOTIDE SEQUENCE [LARGE SCALE GENOMIC DNA]</scope>
    <source>
        <strain evidence="5 6">AR2</strain>
    </source>
</reference>
<dbReference type="InterPro" id="IPR008927">
    <property type="entry name" value="6-PGluconate_DH-like_C_sf"/>
</dbReference>
<dbReference type="SUPFAM" id="SSF51735">
    <property type="entry name" value="NAD(P)-binding Rossmann-fold domains"/>
    <property type="match status" value="1"/>
</dbReference>
<evidence type="ECO:0000256" key="2">
    <source>
        <dbReference type="ARBA" id="ARBA00023027"/>
    </source>
</evidence>